<organism evidence="2 3">
    <name type="scientific">Roseimaritima multifibrata</name>
    <dbReference type="NCBI Taxonomy" id="1930274"/>
    <lineage>
        <taxon>Bacteria</taxon>
        <taxon>Pseudomonadati</taxon>
        <taxon>Planctomycetota</taxon>
        <taxon>Planctomycetia</taxon>
        <taxon>Pirellulales</taxon>
        <taxon>Pirellulaceae</taxon>
        <taxon>Roseimaritima</taxon>
    </lineage>
</organism>
<name>A0A517MGV4_9BACT</name>
<feature type="signal peptide" evidence="1">
    <location>
        <begin position="1"/>
        <end position="25"/>
    </location>
</feature>
<gene>
    <name evidence="2" type="ORF">FF011L_28870</name>
</gene>
<protein>
    <recommendedName>
        <fullName evidence="4">Collagen-binding domain-containing protein</fullName>
    </recommendedName>
</protein>
<dbReference type="InterPro" id="IPR017853">
    <property type="entry name" value="GH"/>
</dbReference>
<dbReference type="OrthoDB" id="257148at2"/>
<feature type="chain" id="PRO_5021838086" description="Collagen-binding domain-containing protein" evidence="1">
    <location>
        <begin position="26"/>
        <end position="463"/>
    </location>
</feature>
<sequence precursor="true">MFRSLNILLCFSYLALLVPASVVHGEDRIHPSSRNPFYWEYKGENVLLVGGSVEDNLFQIPDLQSHLDEIKSVGANYIRNTMSDRHDEGYEVYPYAQGKNGKYDLESWNEEYWTRFENMLKWTAERDIIVQIELWDRFDYSTKYWPPNPYNPVNNVNYNEAESGLAKVYPRHPGTNEQPFFFTTPKQRDNNVVLKYQRKFVDKILSHTLKYGHVLYCIDNETNGEEAWSTYWAEYIRAAAAQADRSVCITEMWDDWNLSGPHHQRTIAHPERYDFIDVSQNNHQKGQKHWDNFQSLRSTLLKQPRPINTVKTYGADNNKFGHTSQDGVSRLWRHIVGGAASARFHRPDSGLGLSDPAKGAIKACRKLETLVALWDLTPGNQKLSNRGEDEAYLAAQGDKVFVVYFPQGGSVDLAVANPDRTWTIKWINIDTGEWGPTDKQNTKGRAEVSLKAPGKGNWCAVVK</sequence>
<dbReference type="KEGG" id="rml:FF011L_28870"/>
<proteinExistence type="predicted"/>
<dbReference type="EMBL" id="CP036262">
    <property type="protein sequence ID" value="QDS94109.1"/>
    <property type="molecule type" value="Genomic_DNA"/>
</dbReference>
<evidence type="ECO:0000313" key="2">
    <source>
        <dbReference type="EMBL" id="QDS94109.1"/>
    </source>
</evidence>
<dbReference type="AlphaFoldDB" id="A0A517MGV4"/>
<dbReference type="Gene3D" id="3.20.20.80">
    <property type="entry name" value="Glycosidases"/>
    <property type="match status" value="1"/>
</dbReference>
<dbReference type="Proteomes" id="UP000320672">
    <property type="component" value="Chromosome"/>
</dbReference>
<keyword evidence="3" id="KW-1185">Reference proteome</keyword>
<evidence type="ECO:0008006" key="4">
    <source>
        <dbReference type="Google" id="ProtNLM"/>
    </source>
</evidence>
<dbReference type="SUPFAM" id="SSF51445">
    <property type="entry name" value="(Trans)glycosidases"/>
    <property type="match status" value="1"/>
</dbReference>
<dbReference type="RefSeq" id="WP_145352144.1">
    <property type="nucleotide sequence ID" value="NZ_CP036262.1"/>
</dbReference>
<evidence type="ECO:0000256" key="1">
    <source>
        <dbReference type="SAM" id="SignalP"/>
    </source>
</evidence>
<keyword evidence="1" id="KW-0732">Signal</keyword>
<accession>A0A517MGV4</accession>
<evidence type="ECO:0000313" key="3">
    <source>
        <dbReference type="Proteomes" id="UP000320672"/>
    </source>
</evidence>
<reference evidence="2 3" key="1">
    <citation type="submission" date="2019-02" db="EMBL/GenBank/DDBJ databases">
        <title>Deep-cultivation of Planctomycetes and their phenomic and genomic characterization uncovers novel biology.</title>
        <authorList>
            <person name="Wiegand S."/>
            <person name="Jogler M."/>
            <person name="Boedeker C."/>
            <person name="Pinto D."/>
            <person name="Vollmers J."/>
            <person name="Rivas-Marin E."/>
            <person name="Kohn T."/>
            <person name="Peeters S.H."/>
            <person name="Heuer A."/>
            <person name="Rast P."/>
            <person name="Oberbeckmann S."/>
            <person name="Bunk B."/>
            <person name="Jeske O."/>
            <person name="Meyerdierks A."/>
            <person name="Storesund J.E."/>
            <person name="Kallscheuer N."/>
            <person name="Luecker S."/>
            <person name="Lage O.M."/>
            <person name="Pohl T."/>
            <person name="Merkel B.J."/>
            <person name="Hornburger P."/>
            <person name="Mueller R.-W."/>
            <person name="Bruemmer F."/>
            <person name="Labrenz M."/>
            <person name="Spormann A.M."/>
            <person name="Op den Camp H."/>
            <person name="Overmann J."/>
            <person name="Amann R."/>
            <person name="Jetten M.S.M."/>
            <person name="Mascher T."/>
            <person name="Medema M.H."/>
            <person name="Devos D.P."/>
            <person name="Kaster A.-K."/>
            <person name="Ovreas L."/>
            <person name="Rohde M."/>
            <person name="Galperin M.Y."/>
            <person name="Jogler C."/>
        </authorList>
    </citation>
    <scope>NUCLEOTIDE SEQUENCE [LARGE SCALE GENOMIC DNA]</scope>
    <source>
        <strain evidence="2 3">FF011L</strain>
    </source>
</reference>